<feature type="region of interest" description="Disordered" evidence="1">
    <location>
        <begin position="275"/>
        <end position="312"/>
    </location>
</feature>
<dbReference type="InterPro" id="IPR011029">
    <property type="entry name" value="DEATH-like_dom_sf"/>
</dbReference>
<reference evidence="3 4" key="1">
    <citation type="journal article" date="2016" name="Nat. Commun.">
        <title>Extremotolerant tardigrade genome and improved radiotolerance of human cultured cells by tardigrade-unique protein.</title>
        <authorList>
            <person name="Hashimoto T."/>
            <person name="Horikawa D.D."/>
            <person name="Saito Y."/>
            <person name="Kuwahara H."/>
            <person name="Kozuka-Hata H."/>
            <person name="Shin-I T."/>
            <person name="Minakuchi Y."/>
            <person name="Ohishi K."/>
            <person name="Motoyama A."/>
            <person name="Aizu T."/>
            <person name="Enomoto A."/>
            <person name="Kondo K."/>
            <person name="Tanaka S."/>
            <person name="Hara Y."/>
            <person name="Koshikawa S."/>
            <person name="Sagara H."/>
            <person name="Miura T."/>
            <person name="Yokobori S."/>
            <person name="Miyagawa K."/>
            <person name="Suzuki Y."/>
            <person name="Kubo T."/>
            <person name="Oyama M."/>
            <person name="Kohara Y."/>
            <person name="Fujiyama A."/>
            <person name="Arakawa K."/>
            <person name="Katayama T."/>
            <person name="Toyoda A."/>
            <person name="Kunieda T."/>
        </authorList>
    </citation>
    <scope>NUCLEOTIDE SEQUENCE [LARGE SCALE GENOMIC DNA]</scope>
    <source>
        <strain evidence="3 4">YOKOZUNA-1</strain>
    </source>
</reference>
<dbReference type="PANTHER" id="PTHR13265:SF0">
    <property type="entry name" value="HPR1"/>
    <property type="match status" value="1"/>
</dbReference>
<dbReference type="Pfam" id="PF11957">
    <property type="entry name" value="efThoc1"/>
    <property type="match status" value="1"/>
</dbReference>
<sequence>MADAVPHPLLTLTELIEQKAKPSGSTTSLSSLTPEEIRHIEQSVSEYFIPFFPAHQSDDVRETFKVYLETAIRTVFWNHLFQKNPALVKFREVEWLIRFCIECAEKEIVEVALPYVLFQEGCDWGDNTEKEQIANLFVDLKDKWKSPKFSAAGRNILLRFTTELLSRLPKINSTSAKARGRLLCYVSARFPMWDKGAANMFGEINGGTTITTTGATNGLATNQHPNEKFAQLCNLFDMLRNPTLIIAKPSSFTTFRTAFEQTIEIMTPPDMRDVEHEEGEHVDDGNRLGILTSPTTNSPTQSSQFSSREDQKLRNSKFIADDKTLEHDLRQDDVKRNLLCRFLIVAQYIALPSKPKGAFEASDEQLQWCDRMVQTSLAILSRTQPNGPLYVERLIDLLESEAQMSIWKDTGCPPLPTLPSVDLSELPTSPATNQVPYPRVTRFVQGKERSIIRRSIKESQLWGVNKTAGSVEVTRLLSKGPNTPEEFQTLGYQPPTLDYFIPVVEQAAGPKDDKDIHDEKYQWRALRILGKRTHVHFSSETEKKETKNIGAFLERYVLDLADKIPVLQEAKRKHAEQLAARAAEAAAASTGPEAPDGGDEGDINVDAELIDPDGDVEMSGPATESTGDAVGTSPGDGSGGTGTGPRPLFTKEHIRNIASQIANDWERFAAILKFDADRIEYWKSVHTEPVEQAVQMLQVWMEDVADSGKDTNDELETFLGALKDYDL</sequence>
<dbReference type="GO" id="GO:0006406">
    <property type="term" value="P:mRNA export from nucleus"/>
    <property type="evidence" value="ECO:0007669"/>
    <property type="project" value="TreeGrafter"/>
</dbReference>
<evidence type="ECO:0000313" key="4">
    <source>
        <dbReference type="Proteomes" id="UP000186922"/>
    </source>
</evidence>
<feature type="compositionally biased region" description="Low complexity" evidence="1">
    <location>
        <begin position="582"/>
        <end position="595"/>
    </location>
</feature>
<dbReference type="EMBL" id="BDGG01000004">
    <property type="protein sequence ID" value="GAU97314.1"/>
    <property type="molecule type" value="Genomic_DNA"/>
</dbReference>
<dbReference type="CDD" id="cd01670">
    <property type="entry name" value="Death"/>
    <property type="match status" value="1"/>
</dbReference>
<feature type="domain" description="Death" evidence="2">
    <location>
        <begin position="650"/>
        <end position="727"/>
    </location>
</feature>
<dbReference type="Pfam" id="PF00531">
    <property type="entry name" value="Death"/>
    <property type="match status" value="1"/>
</dbReference>
<comment type="caution">
    <text evidence="3">The sequence shown here is derived from an EMBL/GenBank/DDBJ whole genome shotgun (WGS) entry which is preliminary data.</text>
</comment>
<dbReference type="GO" id="GO:0007165">
    <property type="term" value="P:signal transduction"/>
    <property type="evidence" value="ECO:0007669"/>
    <property type="project" value="InterPro"/>
</dbReference>
<dbReference type="GO" id="GO:0000445">
    <property type="term" value="C:THO complex part of transcription export complex"/>
    <property type="evidence" value="ECO:0007669"/>
    <property type="project" value="TreeGrafter"/>
</dbReference>
<proteinExistence type="predicted"/>
<accession>A0A1D1V6L4</accession>
<dbReference type="InterPro" id="IPR021861">
    <property type="entry name" value="THO_THOC1"/>
</dbReference>
<feature type="compositionally biased region" description="Low complexity" evidence="1">
    <location>
        <begin position="292"/>
        <end position="306"/>
    </location>
</feature>
<dbReference type="PROSITE" id="PS50017">
    <property type="entry name" value="DEATH_DOMAIN"/>
    <property type="match status" value="1"/>
</dbReference>
<dbReference type="Gene3D" id="1.10.533.10">
    <property type="entry name" value="Death Domain, Fas"/>
    <property type="match status" value="1"/>
</dbReference>
<name>A0A1D1V6L4_RAMVA</name>
<dbReference type="PANTHER" id="PTHR13265">
    <property type="entry name" value="THO COMPLEX SUBUNIT 1"/>
    <property type="match status" value="1"/>
</dbReference>
<dbReference type="STRING" id="947166.A0A1D1V6L4"/>
<dbReference type="AlphaFoldDB" id="A0A1D1V6L4"/>
<dbReference type="Proteomes" id="UP000186922">
    <property type="component" value="Unassembled WGS sequence"/>
</dbReference>
<gene>
    <name evidence="3" type="primary">RvY_08634</name>
    <name evidence="3" type="synonym">RvY_08634.1</name>
    <name evidence="3" type="ORF">RvY_08634-1</name>
</gene>
<feature type="compositionally biased region" description="Gly residues" evidence="1">
    <location>
        <begin position="634"/>
        <end position="643"/>
    </location>
</feature>
<dbReference type="OrthoDB" id="10257415at2759"/>
<evidence type="ECO:0000259" key="2">
    <source>
        <dbReference type="PROSITE" id="PS50017"/>
    </source>
</evidence>
<feature type="compositionally biased region" description="Acidic residues" evidence="1">
    <location>
        <begin position="596"/>
        <end position="616"/>
    </location>
</feature>
<evidence type="ECO:0000256" key="1">
    <source>
        <dbReference type="SAM" id="MobiDB-lite"/>
    </source>
</evidence>
<feature type="region of interest" description="Disordered" evidence="1">
    <location>
        <begin position="582"/>
        <end position="646"/>
    </location>
</feature>
<dbReference type="InterPro" id="IPR000488">
    <property type="entry name" value="Death_dom"/>
</dbReference>
<organism evidence="3 4">
    <name type="scientific">Ramazzottius varieornatus</name>
    <name type="common">Water bear</name>
    <name type="synonym">Tardigrade</name>
    <dbReference type="NCBI Taxonomy" id="947166"/>
    <lineage>
        <taxon>Eukaryota</taxon>
        <taxon>Metazoa</taxon>
        <taxon>Ecdysozoa</taxon>
        <taxon>Tardigrada</taxon>
        <taxon>Eutardigrada</taxon>
        <taxon>Parachela</taxon>
        <taxon>Hypsibioidea</taxon>
        <taxon>Ramazzottiidae</taxon>
        <taxon>Ramazzottius</taxon>
    </lineage>
</organism>
<evidence type="ECO:0000313" key="3">
    <source>
        <dbReference type="EMBL" id="GAU97314.1"/>
    </source>
</evidence>
<protein>
    <recommendedName>
        <fullName evidence="2">Death domain-containing protein</fullName>
    </recommendedName>
</protein>
<feature type="compositionally biased region" description="Basic and acidic residues" evidence="1">
    <location>
        <begin position="275"/>
        <end position="286"/>
    </location>
</feature>
<keyword evidence="4" id="KW-1185">Reference proteome</keyword>
<dbReference type="SUPFAM" id="SSF47986">
    <property type="entry name" value="DEATH domain"/>
    <property type="match status" value="1"/>
</dbReference>